<dbReference type="AlphaFoldDB" id="A0A0A8ZF20"/>
<organism evidence="1">
    <name type="scientific">Arundo donax</name>
    <name type="common">Giant reed</name>
    <name type="synonym">Donax arundinaceus</name>
    <dbReference type="NCBI Taxonomy" id="35708"/>
    <lineage>
        <taxon>Eukaryota</taxon>
        <taxon>Viridiplantae</taxon>
        <taxon>Streptophyta</taxon>
        <taxon>Embryophyta</taxon>
        <taxon>Tracheophyta</taxon>
        <taxon>Spermatophyta</taxon>
        <taxon>Magnoliopsida</taxon>
        <taxon>Liliopsida</taxon>
        <taxon>Poales</taxon>
        <taxon>Poaceae</taxon>
        <taxon>PACMAD clade</taxon>
        <taxon>Arundinoideae</taxon>
        <taxon>Arundineae</taxon>
        <taxon>Arundo</taxon>
    </lineage>
</organism>
<reference evidence="1" key="1">
    <citation type="submission" date="2014-09" db="EMBL/GenBank/DDBJ databases">
        <authorList>
            <person name="Magalhaes I.L.F."/>
            <person name="Oliveira U."/>
            <person name="Santos F.R."/>
            <person name="Vidigal T.H.D.A."/>
            <person name="Brescovit A.D."/>
            <person name="Santos A.J."/>
        </authorList>
    </citation>
    <scope>NUCLEOTIDE SEQUENCE</scope>
    <source>
        <tissue evidence="1">Shoot tissue taken approximately 20 cm above the soil surface</tissue>
    </source>
</reference>
<evidence type="ECO:0000313" key="1">
    <source>
        <dbReference type="EMBL" id="JAD36263.1"/>
    </source>
</evidence>
<protein>
    <submittedName>
        <fullName evidence="1">Uncharacterized protein</fullName>
    </submittedName>
</protein>
<reference evidence="1" key="2">
    <citation type="journal article" date="2015" name="Data Brief">
        <title>Shoot transcriptome of the giant reed, Arundo donax.</title>
        <authorList>
            <person name="Barrero R.A."/>
            <person name="Guerrero F.D."/>
            <person name="Moolhuijzen P."/>
            <person name="Goolsby J.A."/>
            <person name="Tidwell J."/>
            <person name="Bellgard S.E."/>
            <person name="Bellgard M.I."/>
        </authorList>
    </citation>
    <scope>NUCLEOTIDE SEQUENCE</scope>
    <source>
        <tissue evidence="1">Shoot tissue taken approximately 20 cm above the soil surface</tissue>
    </source>
</reference>
<proteinExistence type="predicted"/>
<accession>A0A0A8ZF20</accession>
<dbReference type="EMBL" id="GBRH01261632">
    <property type="protein sequence ID" value="JAD36263.1"/>
    <property type="molecule type" value="Transcribed_RNA"/>
</dbReference>
<sequence>MYKYYCPKYRFDYEGLPLPIRHSHWNLKAMQSSHEKE</sequence>
<name>A0A0A8ZF20_ARUDO</name>